<dbReference type="Proteomes" id="UP001064971">
    <property type="component" value="Plasmid pDAETH-3"/>
</dbReference>
<gene>
    <name evidence="1" type="ORF">DAETH_46570</name>
</gene>
<keyword evidence="2" id="KW-1185">Reference proteome</keyword>
<accession>A0ABN6RP93</accession>
<name>A0ABN6RP93_9DEIO</name>
<evidence type="ECO:0000313" key="2">
    <source>
        <dbReference type="Proteomes" id="UP001064971"/>
    </source>
</evidence>
<dbReference type="EMBL" id="AP026563">
    <property type="protein sequence ID" value="BDP44688.1"/>
    <property type="molecule type" value="Genomic_DNA"/>
</dbReference>
<evidence type="ECO:0000313" key="1">
    <source>
        <dbReference type="EMBL" id="BDP44688.1"/>
    </source>
</evidence>
<reference evidence="1" key="1">
    <citation type="submission" date="2022-07" db="EMBL/GenBank/DDBJ databases">
        <title>Complete Genome Sequence of the Radioresistant Bacterium Deinococcus aetherius ST0316, Isolated from the Air Dust collected in Lower Stratosphere above Japan.</title>
        <authorList>
            <person name="Satoh K."/>
            <person name="Hagiwara K."/>
            <person name="Katsumata K."/>
            <person name="Kubo A."/>
            <person name="Yokobori S."/>
            <person name="Yamagishi A."/>
            <person name="Oono Y."/>
            <person name="Narumi I."/>
        </authorList>
    </citation>
    <scope>NUCLEOTIDE SEQUENCE</scope>
    <source>
        <strain evidence="1">ST0316</strain>
        <plasmid evidence="1">pDAETH-3</plasmid>
    </source>
</reference>
<protein>
    <recommendedName>
        <fullName evidence="3">Cytochrome c-type biogenesis protein</fullName>
    </recommendedName>
</protein>
<evidence type="ECO:0008006" key="3">
    <source>
        <dbReference type="Google" id="ProtNLM"/>
    </source>
</evidence>
<proteinExistence type="predicted"/>
<organism evidence="1 2">
    <name type="scientific">Deinococcus aetherius</name>
    <dbReference type="NCBI Taxonomy" id="200252"/>
    <lineage>
        <taxon>Bacteria</taxon>
        <taxon>Thermotogati</taxon>
        <taxon>Deinococcota</taxon>
        <taxon>Deinococci</taxon>
        <taxon>Deinococcales</taxon>
        <taxon>Deinococcaceae</taxon>
        <taxon>Deinococcus</taxon>
    </lineage>
</organism>
<geneLocation type="plasmid" evidence="1 2">
    <name>pDAETH-3</name>
</geneLocation>
<sequence>MSSQGAVLMLRGILTLALGLLLSVSLALTPKQEARAKYLGSNLRCPICPNGRDADDRITALRARQNDLDPGLKVYAAN</sequence>
<keyword evidence="1" id="KW-0614">Plasmid</keyword>